<evidence type="ECO:0000313" key="2">
    <source>
        <dbReference type="Proteomes" id="UP001162164"/>
    </source>
</evidence>
<proteinExistence type="predicted"/>
<protein>
    <submittedName>
        <fullName evidence="1">Uncharacterized protein</fullName>
    </submittedName>
</protein>
<keyword evidence="2" id="KW-1185">Reference proteome</keyword>
<sequence>MSCSILDNDTINPRVIPPKDLVTSYICGVNWNSRRRVERRTPSEDLEKCHIVRIPAPPSNLDCPLEVLQGTLFFRLMISPWL</sequence>
<evidence type="ECO:0000313" key="1">
    <source>
        <dbReference type="EMBL" id="KAJ8952740.1"/>
    </source>
</evidence>
<name>A0ABQ9IR39_9CUCU</name>
<comment type="caution">
    <text evidence="1">The sequence shown here is derived from an EMBL/GenBank/DDBJ whole genome shotgun (WGS) entry which is preliminary data.</text>
</comment>
<organism evidence="1 2">
    <name type="scientific">Molorchus minor</name>
    <dbReference type="NCBI Taxonomy" id="1323400"/>
    <lineage>
        <taxon>Eukaryota</taxon>
        <taxon>Metazoa</taxon>
        <taxon>Ecdysozoa</taxon>
        <taxon>Arthropoda</taxon>
        <taxon>Hexapoda</taxon>
        <taxon>Insecta</taxon>
        <taxon>Pterygota</taxon>
        <taxon>Neoptera</taxon>
        <taxon>Endopterygota</taxon>
        <taxon>Coleoptera</taxon>
        <taxon>Polyphaga</taxon>
        <taxon>Cucujiformia</taxon>
        <taxon>Chrysomeloidea</taxon>
        <taxon>Cerambycidae</taxon>
        <taxon>Lamiinae</taxon>
        <taxon>Monochamini</taxon>
        <taxon>Molorchus</taxon>
    </lineage>
</organism>
<accession>A0ABQ9IR39</accession>
<gene>
    <name evidence="1" type="ORF">NQ317_010758</name>
</gene>
<reference evidence="1" key="1">
    <citation type="journal article" date="2023" name="Insect Mol. Biol.">
        <title>Genome sequencing provides insights into the evolution of gene families encoding plant cell wall-degrading enzymes in longhorned beetles.</title>
        <authorList>
            <person name="Shin N.R."/>
            <person name="Okamura Y."/>
            <person name="Kirsch R."/>
            <person name="Pauchet Y."/>
        </authorList>
    </citation>
    <scope>NUCLEOTIDE SEQUENCE</scope>
    <source>
        <strain evidence="1">MMC_N1</strain>
    </source>
</reference>
<dbReference type="Proteomes" id="UP001162164">
    <property type="component" value="Unassembled WGS sequence"/>
</dbReference>
<dbReference type="EMBL" id="JAPWTJ010003704">
    <property type="protein sequence ID" value="KAJ8952740.1"/>
    <property type="molecule type" value="Genomic_DNA"/>
</dbReference>